<name>A0A1Z3HI18_9CYAN</name>
<evidence type="ECO:0000313" key="2">
    <source>
        <dbReference type="Proteomes" id="UP000191901"/>
    </source>
</evidence>
<accession>A0A1Z3HI18</accession>
<dbReference type="Proteomes" id="UP000191901">
    <property type="component" value="Chromosome"/>
</dbReference>
<keyword evidence="2" id="KW-1185">Reference proteome</keyword>
<gene>
    <name evidence="1" type="ORF">XM38_008580</name>
</gene>
<protein>
    <recommendedName>
        <fullName evidence="3">Peptidase A2 domain-containing protein</fullName>
    </recommendedName>
</protein>
<dbReference type="InterPro" id="IPR021109">
    <property type="entry name" value="Peptidase_aspartic_dom_sf"/>
</dbReference>
<dbReference type="STRING" id="1641165.XM38_12100"/>
<reference evidence="1 2" key="1">
    <citation type="journal article" date="2016" name="Biochim. Biophys. Acta">
        <title>Characterization of red-shifted phycobilisomes isolated from the chlorophyll f-containing cyanobacterium Halomicronema hongdechloris.</title>
        <authorList>
            <person name="Li Y."/>
            <person name="Lin Y."/>
            <person name="Garvey C.J."/>
            <person name="Birch D."/>
            <person name="Corkery R.W."/>
            <person name="Loughlin P.C."/>
            <person name="Scheer H."/>
            <person name="Willows R.D."/>
            <person name="Chen M."/>
        </authorList>
    </citation>
    <scope>NUCLEOTIDE SEQUENCE [LARGE SCALE GENOMIC DNA]</scope>
    <source>
        <strain evidence="1 2">C2206</strain>
    </source>
</reference>
<dbReference type="Gene3D" id="2.40.70.10">
    <property type="entry name" value="Acid Proteases"/>
    <property type="match status" value="1"/>
</dbReference>
<sequence length="135" mass="14957">MRFRYSTTDTSQNEFDSLPRVPLILRREGRTVEALGLVDSGATVNVMPYELGLQLGATWDDSRAIIQLAGNLGNQPATPFSAMVQVGDIAPVQLAFAWTKGPNAPLILGQTNFFVEFDICFYRSKMEFEVKPKSP</sequence>
<proteinExistence type="predicted"/>
<dbReference type="AlphaFoldDB" id="A0A1Z3HI18"/>
<dbReference type="KEGG" id="hhg:XM38_008580"/>
<evidence type="ECO:0000313" key="1">
    <source>
        <dbReference type="EMBL" id="ASC69928.1"/>
    </source>
</evidence>
<dbReference type="RefSeq" id="WP_187329268.1">
    <property type="nucleotide sequence ID" value="NZ_CP021983.2"/>
</dbReference>
<organism evidence="1 2">
    <name type="scientific">Halomicronema hongdechloris C2206</name>
    <dbReference type="NCBI Taxonomy" id="1641165"/>
    <lineage>
        <taxon>Bacteria</taxon>
        <taxon>Bacillati</taxon>
        <taxon>Cyanobacteriota</taxon>
        <taxon>Cyanophyceae</taxon>
        <taxon>Nodosilineales</taxon>
        <taxon>Nodosilineaceae</taxon>
        <taxon>Halomicronema</taxon>
    </lineage>
</organism>
<evidence type="ECO:0008006" key="3">
    <source>
        <dbReference type="Google" id="ProtNLM"/>
    </source>
</evidence>
<dbReference type="EMBL" id="CP021983">
    <property type="protein sequence ID" value="ASC69928.1"/>
    <property type="molecule type" value="Genomic_DNA"/>
</dbReference>